<keyword evidence="1" id="KW-0472">Membrane</keyword>
<sequence>MKIKNNVKCFISMIAIILYPSMFMYFQNMSEGHFIEILPSIGKNLILAVVLLVAFSVLFRNIRKAFLTSEIALLLFMNFNTILGAIKKIIPGMRKAYFFVIVAVILTIVFSVVKRKINEPENICTILGIVFFVLIVFNLISSIPQILTNNNKTAVSQEENDIAEKRFTGDKPNVYFFLFDEYAGFENIEHYYDYDNQEFSDFLTQRGFNISYGSHNTESIWTSTIVPNILNLSYVASDDIYSIDNMARSENAYLYQLFANNGYQINMVNHLNTFSDTNCNVLNYKQKKENLSTYVLDNGIWSEVDSFVSWGKQKLSGNSNDYYTNLSDVLTIMENITDYTSDSKPTFTFAYAECPHEYFTFDADGNRIAKEDETNWKDKSIYLNQYKYITKCMERIVEDIQKNDPDSFIILMSDHGARYPHWQVDHYGAKAYDASVETLYMQNILNCVYYKGEKLDIEGMTSINTWRTVLNTYFGTDYEMLPAPEGFKASTGF</sequence>
<dbReference type="AlphaFoldDB" id="A0A173VD03"/>
<feature type="transmembrane region" description="Helical" evidence="1">
    <location>
        <begin position="125"/>
        <end position="147"/>
    </location>
</feature>
<organism evidence="2 3">
    <name type="scientific">Roseburia inulinivorans</name>
    <dbReference type="NCBI Taxonomy" id="360807"/>
    <lineage>
        <taxon>Bacteria</taxon>
        <taxon>Bacillati</taxon>
        <taxon>Bacillota</taxon>
        <taxon>Clostridia</taxon>
        <taxon>Lachnospirales</taxon>
        <taxon>Lachnospiraceae</taxon>
        <taxon>Roseburia</taxon>
    </lineage>
</organism>
<feature type="transmembrane region" description="Helical" evidence="1">
    <location>
        <begin position="41"/>
        <end position="59"/>
    </location>
</feature>
<dbReference type="RefSeq" id="WP_055170727.1">
    <property type="nucleotide sequence ID" value="NZ_CYXX01000024.1"/>
</dbReference>
<dbReference type="InterPro" id="IPR017850">
    <property type="entry name" value="Alkaline_phosphatase_core_sf"/>
</dbReference>
<dbReference type="EMBL" id="CYXX01000024">
    <property type="protein sequence ID" value="CUN23788.1"/>
    <property type="molecule type" value="Genomic_DNA"/>
</dbReference>
<protein>
    <submittedName>
        <fullName evidence="2">Uncharacterized protein</fullName>
    </submittedName>
</protein>
<reference evidence="2 3" key="1">
    <citation type="submission" date="2015-09" db="EMBL/GenBank/DDBJ databases">
        <authorList>
            <consortium name="Pathogen Informatics"/>
        </authorList>
    </citation>
    <scope>NUCLEOTIDE SEQUENCE [LARGE SCALE GENOMIC DNA]</scope>
    <source>
        <strain evidence="2 3">2789STDY5608887</strain>
    </source>
</reference>
<evidence type="ECO:0000313" key="2">
    <source>
        <dbReference type="EMBL" id="CUN23788.1"/>
    </source>
</evidence>
<feature type="transmembrane region" description="Helical" evidence="1">
    <location>
        <begin position="7"/>
        <end position="26"/>
    </location>
</feature>
<name>A0A173VD03_9FIRM</name>
<feature type="transmembrane region" description="Helical" evidence="1">
    <location>
        <begin position="71"/>
        <end position="90"/>
    </location>
</feature>
<dbReference type="Gene3D" id="3.40.720.10">
    <property type="entry name" value="Alkaline Phosphatase, subunit A"/>
    <property type="match status" value="1"/>
</dbReference>
<gene>
    <name evidence="2" type="ORF">ERS852444_02687</name>
</gene>
<keyword evidence="1" id="KW-1133">Transmembrane helix</keyword>
<proteinExistence type="predicted"/>
<keyword evidence="1" id="KW-0812">Transmembrane</keyword>
<evidence type="ECO:0000313" key="3">
    <source>
        <dbReference type="Proteomes" id="UP000095453"/>
    </source>
</evidence>
<dbReference type="Proteomes" id="UP000095453">
    <property type="component" value="Unassembled WGS sequence"/>
</dbReference>
<accession>A0A173VD03</accession>
<dbReference type="SUPFAM" id="SSF53649">
    <property type="entry name" value="Alkaline phosphatase-like"/>
    <property type="match status" value="1"/>
</dbReference>
<evidence type="ECO:0000256" key="1">
    <source>
        <dbReference type="SAM" id="Phobius"/>
    </source>
</evidence>
<feature type="transmembrane region" description="Helical" evidence="1">
    <location>
        <begin position="96"/>
        <end position="113"/>
    </location>
</feature>